<keyword evidence="1" id="KW-0378">Hydrolase</keyword>
<proteinExistence type="predicted"/>
<organism evidence="1 2">
    <name type="scientific">Desulfoprunum benzoelyticum</name>
    <dbReference type="NCBI Taxonomy" id="1506996"/>
    <lineage>
        <taxon>Bacteria</taxon>
        <taxon>Pseudomonadati</taxon>
        <taxon>Thermodesulfobacteriota</taxon>
        <taxon>Desulfobulbia</taxon>
        <taxon>Desulfobulbales</taxon>
        <taxon>Desulfobulbaceae</taxon>
        <taxon>Desulfoprunum</taxon>
    </lineage>
</organism>
<dbReference type="AlphaFoldDB" id="A0A840UUV1"/>
<dbReference type="EMBL" id="JACHEO010000026">
    <property type="protein sequence ID" value="MBB5349465.1"/>
    <property type="molecule type" value="Genomic_DNA"/>
</dbReference>
<dbReference type="Proteomes" id="UP000539642">
    <property type="component" value="Unassembled WGS sequence"/>
</dbReference>
<dbReference type="GO" id="GO:0006508">
    <property type="term" value="P:proteolysis"/>
    <property type="evidence" value="ECO:0007669"/>
    <property type="project" value="UniProtKB-KW"/>
</dbReference>
<protein>
    <submittedName>
        <fullName evidence="1">Putative Zn-dependent protease with MMP-like domain</fullName>
    </submittedName>
</protein>
<accession>A0A840UUV1</accession>
<evidence type="ECO:0000313" key="1">
    <source>
        <dbReference type="EMBL" id="MBB5349465.1"/>
    </source>
</evidence>
<dbReference type="GO" id="GO:0008233">
    <property type="term" value="F:peptidase activity"/>
    <property type="evidence" value="ECO:0007669"/>
    <property type="project" value="UniProtKB-KW"/>
</dbReference>
<dbReference type="InterPro" id="IPR010428">
    <property type="entry name" value="Zincin_1"/>
</dbReference>
<dbReference type="InterPro" id="IPR038555">
    <property type="entry name" value="Zincin_1_sf"/>
</dbReference>
<gene>
    <name evidence="1" type="ORF">HNQ81_003219</name>
</gene>
<keyword evidence="1" id="KW-0645">Protease</keyword>
<dbReference type="Gene3D" id="3.30.2010.20">
    <property type="match status" value="1"/>
</dbReference>
<dbReference type="RefSeq" id="WP_183352257.1">
    <property type="nucleotide sequence ID" value="NZ_JACHEO010000026.1"/>
</dbReference>
<evidence type="ECO:0000313" key="2">
    <source>
        <dbReference type="Proteomes" id="UP000539642"/>
    </source>
</evidence>
<sequence>MNPGEFNRLVEQAIARIPLEIRRYLDNILISVQRRPDRQLLAEMGLAPDEELFGIFTGVPLTERSPADPPLYPDTIHIYQEPLEAYCRSREELIEEIEITVVHEIAHYMGFDEDDLVALGYG</sequence>
<dbReference type="SUPFAM" id="SSF55486">
    <property type="entry name" value="Metalloproteases ('zincins'), catalytic domain"/>
    <property type="match status" value="1"/>
</dbReference>
<comment type="caution">
    <text evidence="1">The sequence shown here is derived from an EMBL/GenBank/DDBJ whole genome shotgun (WGS) entry which is preliminary data.</text>
</comment>
<reference evidence="1 2" key="1">
    <citation type="submission" date="2020-08" db="EMBL/GenBank/DDBJ databases">
        <title>Genomic Encyclopedia of Type Strains, Phase IV (KMG-IV): sequencing the most valuable type-strain genomes for metagenomic binning, comparative biology and taxonomic classification.</title>
        <authorList>
            <person name="Goeker M."/>
        </authorList>
    </citation>
    <scope>NUCLEOTIDE SEQUENCE [LARGE SCALE GENOMIC DNA]</scope>
    <source>
        <strain evidence="1 2">DSM 28570</strain>
    </source>
</reference>
<dbReference type="Pfam" id="PF06262">
    <property type="entry name" value="Zincin_1"/>
    <property type="match status" value="1"/>
</dbReference>
<keyword evidence="2" id="KW-1185">Reference proteome</keyword>
<name>A0A840UUV1_9BACT</name>
<dbReference type="CDD" id="cd12952">
    <property type="entry name" value="MMP_ACEL2062"/>
    <property type="match status" value="1"/>
</dbReference>